<organism evidence="3 4">
    <name type="scientific">Panagrellus redivivus</name>
    <name type="common">Microworm</name>
    <dbReference type="NCBI Taxonomy" id="6233"/>
    <lineage>
        <taxon>Eukaryota</taxon>
        <taxon>Metazoa</taxon>
        <taxon>Ecdysozoa</taxon>
        <taxon>Nematoda</taxon>
        <taxon>Chromadorea</taxon>
        <taxon>Rhabditida</taxon>
        <taxon>Tylenchina</taxon>
        <taxon>Panagrolaimomorpha</taxon>
        <taxon>Panagrolaimoidea</taxon>
        <taxon>Panagrolaimidae</taxon>
        <taxon>Panagrellus</taxon>
    </lineage>
</organism>
<sequence length="426" mass="48525">MGICGKDPPPVPPIPPCTNENVAQILQLSYEHKIAPLEKRHCYEMFHTPPLCASEFKAKPMVLFLGQYSVGKTTMIKYLLGGDEYPGTRIGPEPTTDCFVVVHHAETPRTTMGTSLAADGSMPFQSLNQFGSAFLTHLRGAGMPCKLLKHLYFIDTPGILSGQKQTAAREYDFASVTRFIADKVDMIVLLFDTSKLDISDEYKLVLQNLKGNEEKIKIVLNKADMVDPGELIRVRGALMWSLSKVIDTPEVPKVYIGSFTEKQSKNSEILELFKDDYADFFKELERLPNQVVARRVNDVIKRAKSVRVHALLMDEILRQIGLLKTEGRFHTVLGDERLRAIFVDIRLKHRLAESDMPNYRLYQENALKSYFKDWKRADETLLLRIEEFLMKDISTIIEHIPHDDPSAPSIKKVFEDLIQKQKENVE</sequence>
<evidence type="ECO:0000259" key="2">
    <source>
        <dbReference type="PROSITE" id="PS51718"/>
    </source>
</evidence>
<dbReference type="CDD" id="cd09913">
    <property type="entry name" value="EHD"/>
    <property type="match status" value="1"/>
</dbReference>
<dbReference type="InterPro" id="IPR045063">
    <property type="entry name" value="Dynamin_N"/>
</dbReference>
<dbReference type="Proteomes" id="UP000492821">
    <property type="component" value="Unassembled WGS sequence"/>
</dbReference>
<dbReference type="SUPFAM" id="SSF52540">
    <property type="entry name" value="P-loop containing nucleoside triphosphate hydrolases"/>
    <property type="match status" value="1"/>
</dbReference>
<dbReference type="AlphaFoldDB" id="A0A7E4ZX43"/>
<dbReference type="Gene3D" id="3.40.50.300">
    <property type="entry name" value="P-loop containing nucleotide triphosphate hydrolases"/>
    <property type="match status" value="1"/>
</dbReference>
<reference evidence="4" key="2">
    <citation type="submission" date="2020-10" db="UniProtKB">
        <authorList>
            <consortium name="WormBaseParasite"/>
        </authorList>
    </citation>
    <scope>IDENTIFICATION</scope>
</reference>
<dbReference type="PANTHER" id="PTHR43681">
    <property type="entry name" value="TRANSMEMBRANE GTPASE FZO"/>
    <property type="match status" value="1"/>
</dbReference>
<keyword evidence="3" id="KW-1185">Reference proteome</keyword>
<dbReference type="PANTHER" id="PTHR43681:SF1">
    <property type="entry name" value="SARCALUMENIN"/>
    <property type="match status" value="1"/>
</dbReference>
<comment type="subcellular location">
    <subcellularLocation>
        <location evidence="1">Endosome membrane</location>
        <topology evidence="1">Peripheral membrane protein</topology>
    </subcellularLocation>
</comment>
<evidence type="ECO:0000313" key="3">
    <source>
        <dbReference type="Proteomes" id="UP000492821"/>
    </source>
</evidence>
<dbReference type="InterPro" id="IPR027417">
    <property type="entry name" value="P-loop_NTPase"/>
</dbReference>
<dbReference type="Pfam" id="PF00350">
    <property type="entry name" value="Dynamin_N"/>
    <property type="match status" value="1"/>
</dbReference>
<dbReference type="InterPro" id="IPR030381">
    <property type="entry name" value="G_DYNAMIN_dom"/>
</dbReference>
<dbReference type="Pfam" id="PF18150">
    <property type="entry name" value="DUF5600"/>
    <property type="match status" value="1"/>
</dbReference>
<name>A0A7E4ZX43_PANRE</name>
<evidence type="ECO:0000256" key="1">
    <source>
        <dbReference type="ARBA" id="ARBA00004481"/>
    </source>
</evidence>
<dbReference type="GO" id="GO:0005525">
    <property type="term" value="F:GTP binding"/>
    <property type="evidence" value="ECO:0007669"/>
    <property type="project" value="InterPro"/>
</dbReference>
<dbReference type="Gene3D" id="1.10.268.20">
    <property type="match status" value="1"/>
</dbReference>
<dbReference type="InterPro" id="IPR051943">
    <property type="entry name" value="TRAFAC_Dynamin-like_GTPase"/>
</dbReference>
<accession>A0A7E4ZX43</accession>
<dbReference type="PROSITE" id="PS51718">
    <property type="entry name" value="G_DYNAMIN_2"/>
    <property type="match status" value="1"/>
</dbReference>
<reference evidence="3" key="1">
    <citation type="journal article" date="2013" name="Genetics">
        <title>The draft genome and transcriptome of Panagrellus redivivus are shaped by the harsh demands of a free-living lifestyle.</title>
        <authorList>
            <person name="Srinivasan J."/>
            <person name="Dillman A.R."/>
            <person name="Macchietto M.G."/>
            <person name="Heikkinen L."/>
            <person name="Lakso M."/>
            <person name="Fracchia K.M."/>
            <person name="Antoshechkin I."/>
            <person name="Mortazavi A."/>
            <person name="Wong G."/>
            <person name="Sternberg P.W."/>
        </authorList>
    </citation>
    <scope>NUCLEOTIDE SEQUENCE [LARGE SCALE GENOMIC DNA]</scope>
    <source>
        <strain evidence="3">MT8872</strain>
    </source>
</reference>
<proteinExistence type="predicted"/>
<dbReference type="WBParaSite" id="Pan_g2261.t1">
    <property type="protein sequence ID" value="Pan_g2261.t1"/>
    <property type="gene ID" value="Pan_g2261"/>
</dbReference>
<dbReference type="InterPro" id="IPR040990">
    <property type="entry name" value="DUF5600"/>
</dbReference>
<evidence type="ECO:0000313" key="4">
    <source>
        <dbReference type="WBParaSite" id="Pan_g2261.t1"/>
    </source>
</evidence>
<feature type="domain" description="Dynamin-type G" evidence="2">
    <location>
        <begin position="56"/>
        <end position="301"/>
    </location>
</feature>
<protein>
    <submittedName>
        <fullName evidence="4">Dynamin-type G domain-containing protein</fullName>
    </submittedName>
</protein>
<dbReference type="GO" id="GO:0010008">
    <property type="term" value="C:endosome membrane"/>
    <property type="evidence" value="ECO:0007669"/>
    <property type="project" value="UniProtKB-SubCell"/>
</dbReference>